<dbReference type="PANTHER" id="PTHR30487:SF0">
    <property type="entry name" value="PREPILIN LEADER PEPTIDASE_N-METHYLTRANSFERASE-RELATED"/>
    <property type="match status" value="1"/>
</dbReference>
<name>A0ABP8PJ41_9MICO</name>
<dbReference type="Proteomes" id="UP001500731">
    <property type="component" value="Unassembled WGS sequence"/>
</dbReference>
<proteinExistence type="inferred from homology"/>
<feature type="transmembrane region" description="Helical" evidence="3">
    <location>
        <begin position="90"/>
        <end position="108"/>
    </location>
</feature>
<gene>
    <name evidence="5" type="ORF">GCM10023171_24780</name>
</gene>
<accession>A0ABP8PJ41</accession>
<feature type="transmembrane region" description="Helical" evidence="3">
    <location>
        <begin position="6"/>
        <end position="29"/>
    </location>
</feature>
<dbReference type="Gene3D" id="1.20.120.1220">
    <property type="match status" value="1"/>
</dbReference>
<dbReference type="EMBL" id="BAABGP010000017">
    <property type="protein sequence ID" value="GAA4487294.1"/>
    <property type="molecule type" value="Genomic_DNA"/>
</dbReference>
<dbReference type="PRINTS" id="PR00864">
    <property type="entry name" value="PREPILNPTASE"/>
</dbReference>
<dbReference type="Pfam" id="PF01478">
    <property type="entry name" value="Peptidase_A24"/>
    <property type="match status" value="1"/>
</dbReference>
<feature type="domain" description="Prepilin type IV endopeptidase peptidase" evidence="4">
    <location>
        <begin position="19"/>
        <end position="129"/>
    </location>
</feature>
<comment type="caution">
    <text evidence="5">The sequence shown here is derived from an EMBL/GenBank/DDBJ whole genome shotgun (WGS) entry which is preliminary data.</text>
</comment>
<feature type="transmembrane region" description="Helical" evidence="3">
    <location>
        <begin position="142"/>
        <end position="160"/>
    </location>
</feature>
<feature type="transmembrane region" description="Helical" evidence="3">
    <location>
        <begin position="114"/>
        <end position="135"/>
    </location>
</feature>
<evidence type="ECO:0000259" key="4">
    <source>
        <dbReference type="Pfam" id="PF01478"/>
    </source>
</evidence>
<evidence type="ECO:0000256" key="1">
    <source>
        <dbReference type="ARBA" id="ARBA00005801"/>
    </source>
</evidence>
<sequence>MDPFAVDLHAMLVALTHLALLGIGVWLIVIDIGSHRLPDRIVLPTLAGAIALVLVEAAVTGDGGPSAGALWGMLLLGGFYAILRLLSRGGLGGGDVKLAAVIGLILGWHGGQALIVGAAAAFVLGAVHALALIVLRRADRRSHIAFGPWMILGGVLGIAAA</sequence>
<keyword evidence="3" id="KW-0472">Membrane</keyword>
<keyword evidence="6" id="KW-1185">Reference proteome</keyword>
<comment type="similarity">
    <text evidence="1 2">Belongs to the peptidase A24 family.</text>
</comment>
<organism evidence="5 6">
    <name type="scientific">Microbacterium panaciterrae</name>
    <dbReference type="NCBI Taxonomy" id="985759"/>
    <lineage>
        <taxon>Bacteria</taxon>
        <taxon>Bacillati</taxon>
        <taxon>Actinomycetota</taxon>
        <taxon>Actinomycetes</taxon>
        <taxon>Micrococcales</taxon>
        <taxon>Microbacteriaceae</taxon>
        <taxon>Microbacterium</taxon>
    </lineage>
</organism>
<keyword evidence="3" id="KW-0812">Transmembrane</keyword>
<dbReference type="PANTHER" id="PTHR30487">
    <property type="entry name" value="TYPE 4 PREPILIN-LIKE PROTEINS LEADER PEPTIDE-PROCESSING ENZYME"/>
    <property type="match status" value="1"/>
</dbReference>
<evidence type="ECO:0000256" key="2">
    <source>
        <dbReference type="RuleBase" id="RU003793"/>
    </source>
</evidence>
<dbReference type="RefSeq" id="WP_345187386.1">
    <property type="nucleotide sequence ID" value="NZ_BAABGP010000017.1"/>
</dbReference>
<protein>
    <recommendedName>
        <fullName evidence="4">Prepilin type IV endopeptidase peptidase domain-containing protein</fullName>
    </recommendedName>
</protein>
<keyword evidence="3" id="KW-1133">Transmembrane helix</keyword>
<dbReference type="InterPro" id="IPR050882">
    <property type="entry name" value="Prepilin_peptidase/N-MTase"/>
</dbReference>
<dbReference type="InterPro" id="IPR000045">
    <property type="entry name" value="Prepilin_IV_endopep_pep"/>
</dbReference>
<dbReference type="InterPro" id="IPR014032">
    <property type="entry name" value="Peptidase_A24A_bac"/>
</dbReference>
<feature type="transmembrane region" description="Helical" evidence="3">
    <location>
        <begin position="41"/>
        <end position="59"/>
    </location>
</feature>
<evidence type="ECO:0000313" key="6">
    <source>
        <dbReference type="Proteomes" id="UP001500731"/>
    </source>
</evidence>
<evidence type="ECO:0000313" key="5">
    <source>
        <dbReference type="EMBL" id="GAA4487294.1"/>
    </source>
</evidence>
<feature type="transmembrane region" description="Helical" evidence="3">
    <location>
        <begin position="65"/>
        <end position="83"/>
    </location>
</feature>
<evidence type="ECO:0000256" key="3">
    <source>
        <dbReference type="SAM" id="Phobius"/>
    </source>
</evidence>
<reference evidence="6" key="1">
    <citation type="journal article" date="2019" name="Int. J. Syst. Evol. Microbiol.">
        <title>The Global Catalogue of Microorganisms (GCM) 10K type strain sequencing project: providing services to taxonomists for standard genome sequencing and annotation.</title>
        <authorList>
            <consortium name="The Broad Institute Genomics Platform"/>
            <consortium name="The Broad Institute Genome Sequencing Center for Infectious Disease"/>
            <person name="Wu L."/>
            <person name="Ma J."/>
        </authorList>
    </citation>
    <scope>NUCLEOTIDE SEQUENCE [LARGE SCALE GENOMIC DNA]</scope>
    <source>
        <strain evidence="6">JCM 17839</strain>
    </source>
</reference>